<reference evidence="2" key="1">
    <citation type="submission" date="2015-10" db="EMBL/GenBank/DDBJ databases">
        <title>EvidentialGene: Evidence-directed Construction of Complete mRNA Transcriptomes without Genomes.</title>
        <authorList>
            <person name="Gilbert D.G."/>
        </authorList>
    </citation>
    <scope>NUCLEOTIDE SEQUENCE</scope>
</reference>
<keyword evidence="1" id="KW-0472">Membrane</keyword>
<evidence type="ECO:0000313" key="2">
    <source>
        <dbReference type="EMBL" id="JAN65944.1"/>
    </source>
</evidence>
<reference evidence="3 4" key="2">
    <citation type="submission" date="2016-03" db="EMBL/GenBank/DDBJ databases">
        <title>EvidentialGene: Evidence-directed Construction of Genes on Genomes.</title>
        <authorList>
            <person name="Gilbert D.G."/>
            <person name="Choi J.-H."/>
            <person name="Mockaitis K."/>
            <person name="Colbourne J."/>
            <person name="Pfrender M."/>
        </authorList>
    </citation>
    <scope>NUCLEOTIDE SEQUENCE [LARGE SCALE GENOMIC DNA]</scope>
    <source>
        <strain evidence="3 4">Xinb3</strain>
        <tissue evidence="3">Complete organism</tissue>
    </source>
</reference>
<dbReference type="Proteomes" id="UP000076858">
    <property type="component" value="Unassembled WGS sequence"/>
</dbReference>
<gene>
    <name evidence="3" type="ORF">APZ42_029217</name>
</gene>
<proteinExistence type="predicted"/>
<feature type="transmembrane region" description="Helical" evidence="1">
    <location>
        <begin position="40"/>
        <end position="63"/>
    </location>
</feature>
<evidence type="ECO:0000313" key="3">
    <source>
        <dbReference type="EMBL" id="KZS07157.1"/>
    </source>
</evidence>
<sequence>MLAPPTGGHYRCLQELNFFSMQLDFTIFSWKSEKRHASTLGFSLSTVSCFTFYVHICFIFNGFTVTALSNNDY</sequence>
<dbReference type="AlphaFoldDB" id="A0A0P5VI59"/>
<keyword evidence="1" id="KW-1133">Transmembrane helix</keyword>
<keyword evidence="4" id="KW-1185">Reference proteome</keyword>
<keyword evidence="1" id="KW-0812">Transmembrane</keyword>
<organism evidence="3 4">
    <name type="scientific">Daphnia magna</name>
    <dbReference type="NCBI Taxonomy" id="35525"/>
    <lineage>
        <taxon>Eukaryota</taxon>
        <taxon>Metazoa</taxon>
        <taxon>Ecdysozoa</taxon>
        <taxon>Arthropoda</taxon>
        <taxon>Crustacea</taxon>
        <taxon>Branchiopoda</taxon>
        <taxon>Diplostraca</taxon>
        <taxon>Cladocera</taxon>
        <taxon>Anomopoda</taxon>
        <taxon>Daphniidae</taxon>
        <taxon>Daphnia</taxon>
    </lineage>
</organism>
<name>A0A0P5VI59_9CRUS</name>
<dbReference type="EMBL" id="GDIQ01028793">
    <property type="protein sequence ID" value="JAN65944.1"/>
    <property type="molecule type" value="Transcribed_RNA"/>
</dbReference>
<evidence type="ECO:0000313" key="4">
    <source>
        <dbReference type="Proteomes" id="UP000076858"/>
    </source>
</evidence>
<accession>A0A0P5VI59</accession>
<evidence type="ECO:0000256" key="1">
    <source>
        <dbReference type="SAM" id="Phobius"/>
    </source>
</evidence>
<protein>
    <submittedName>
        <fullName evidence="3">Uncharacterized protein</fullName>
    </submittedName>
</protein>
<dbReference type="EMBL" id="LRGB01002559">
    <property type="protein sequence ID" value="KZS07157.1"/>
    <property type="molecule type" value="Genomic_DNA"/>
</dbReference>